<reference evidence="2 3" key="1">
    <citation type="submission" date="2019-08" db="EMBL/GenBank/DDBJ databases">
        <title>Bacillus genomes from the desert of Cuatro Cienegas, Coahuila.</title>
        <authorList>
            <person name="Olmedo-Alvarez G."/>
        </authorList>
    </citation>
    <scope>NUCLEOTIDE SEQUENCE [LARGE SCALE GENOMIC DNA]</scope>
    <source>
        <strain evidence="2 3">CH28_1T</strain>
    </source>
</reference>
<dbReference type="AlphaFoldDB" id="A0A5D4SLK0"/>
<dbReference type="OrthoDB" id="7868694at2"/>
<name>A0A5D4SLK0_9BACI</name>
<keyword evidence="1" id="KW-1133">Transmembrane helix</keyword>
<dbReference type="Proteomes" id="UP000322524">
    <property type="component" value="Unassembled WGS sequence"/>
</dbReference>
<protein>
    <submittedName>
        <fullName evidence="2">Uncharacterized protein</fullName>
    </submittedName>
</protein>
<dbReference type="RefSeq" id="WP_148990004.1">
    <property type="nucleotide sequence ID" value="NZ_VTEV01000011.1"/>
</dbReference>
<organism evidence="2 3">
    <name type="scientific">Sutcliffiella horikoshii</name>
    <dbReference type="NCBI Taxonomy" id="79883"/>
    <lineage>
        <taxon>Bacteria</taxon>
        <taxon>Bacillati</taxon>
        <taxon>Bacillota</taxon>
        <taxon>Bacilli</taxon>
        <taxon>Bacillales</taxon>
        <taxon>Bacillaceae</taxon>
        <taxon>Sutcliffiella</taxon>
    </lineage>
</organism>
<keyword evidence="1" id="KW-0812">Transmembrane</keyword>
<evidence type="ECO:0000313" key="3">
    <source>
        <dbReference type="Proteomes" id="UP000322524"/>
    </source>
</evidence>
<dbReference type="EMBL" id="VTEV01000011">
    <property type="protein sequence ID" value="TYS62606.1"/>
    <property type="molecule type" value="Genomic_DNA"/>
</dbReference>
<feature type="transmembrane region" description="Helical" evidence="1">
    <location>
        <begin position="7"/>
        <end position="31"/>
    </location>
</feature>
<proteinExistence type="predicted"/>
<keyword evidence="1" id="KW-0472">Membrane</keyword>
<evidence type="ECO:0000313" key="2">
    <source>
        <dbReference type="EMBL" id="TYS62606.1"/>
    </source>
</evidence>
<comment type="caution">
    <text evidence="2">The sequence shown here is derived from an EMBL/GenBank/DDBJ whole genome shotgun (WGS) entry which is preliminary data.</text>
</comment>
<sequence>MGAYQKEVWFTIGMTALFLLAGNMGLIFTIFPVEGNLFGFPIMYIVPVVVGWFGVVLLTIVAGKIGNKIDAAIETEDKQNLQHKASVDKEVG</sequence>
<evidence type="ECO:0000256" key="1">
    <source>
        <dbReference type="SAM" id="Phobius"/>
    </source>
</evidence>
<accession>A0A5D4SLK0</accession>
<feature type="transmembrane region" description="Helical" evidence="1">
    <location>
        <begin position="37"/>
        <end position="61"/>
    </location>
</feature>
<gene>
    <name evidence="2" type="ORF">FZC76_20445</name>
</gene>